<dbReference type="SMART" id="SM00488">
    <property type="entry name" value="DEXDc2"/>
    <property type="match status" value="1"/>
</dbReference>
<dbReference type="Gene3D" id="3.40.50.300">
    <property type="entry name" value="P-loop containing nucleotide triphosphate hydrolases"/>
    <property type="match status" value="2"/>
</dbReference>
<dbReference type="GO" id="GO:0046872">
    <property type="term" value="F:metal ion binding"/>
    <property type="evidence" value="ECO:0007669"/>
    <property type="project" value="UniProtKB-KW"/>
</dbReference>
<feature type="domain" description="Helicase ATP-binding" evidence="13">
    <location>
        <begin position="1"/>
        <end position="329"/>
    </location>
</feature>
<evidence type="ECO:0000256" key="3">
    <source>
        <dbReference type="ARBA" id="ARBA00008435"/>
    </source>
</evidence>
<dbReference type="GO" id="GO:0005634">
    <property type="term" value="C:nucleus"/>
    <property type="evidence" value="ECO:0007669"/>
    <property type="project" value="UniProtKB-SubCell"/>
</dbReference>
<evidence type="ECO:0000313" key="14">
    <source>
        <dbReference type="EMBL" id="CBY33490.1"/>
    </source>
</evidence>
<keyword evidence="7" id="KW-0347">Helicase</keyword>
<reference evidence="14" key="1">
    <citation type="journal article" date="2010" name="Science">
        <title>Plasticity of animal genome architecture unmasked by rapid evolution of a pelagic tunicate.</title>
        <authorList>
            <person name="Denoeud F."/>
            <person name="Henriet S."/>
            <person name="Mungpakdee S."/>
            <person name="Aury J.M."/>
            <person name="Da Silva C."/>
            <person name="Brinkmann H."/>
            <person name="Mikhaleva J."/>
            <person name="Olsen L.C."/>
            <person name="Jubin C."/>
            <person name="Canestro C."/>
            <person name="Bouquet J.M."/>
            <person name="Danks G."/>
            <person name="Poulain J."/>
            <person name="Campsteijn C."/>
            <person name="Adamski M."/>
            <person name="Cross I."/>
            <person name="Yadetie F."/>
            <person name="Muffato M."/>
            <person name="Louis A."/>
            <person name="Butcher S."/>
            <person name="Tsagkogeorga G."/>
            <person name="Konrad A."/>
            <person name="Singh S."/>
            <person name="Jensen M.F."/>
            <person name="Cong E.H."/>
            <person name="Eikeseth-Otteraa H."/>
            <person name="Noel B."/>
            <person name="Anthouard V."/>
            <person name="Porcel B.M."/>
            <person name="Kachouri-Lafond R."/>
            <person name="Nishino A."/>
            <person name="Ugolini M."/>
            <person name="Chourrout P."/>
            <person name="Nishida H."/>
            <person name="Aasland R."/>
            <person name="Huzurbazar S."/>
            <person name="Westhof E."/>
            <person name="Delsuc F."/>
            <person name="Lehrach H."/>
            <person name="Reinhardt R."/>
            <person name="Weissenbach J."/>
            <person name="Roy S.W."/>
            <person name="Artiguenave F."/>
            <person name="Postlethwait J.H."/>
            <person name="Manak J.R."/>
            <person name="Thompson E.M."/>
            <person name="Jaillon O."/>
            <person name="Du Pasquier L."/>
            <person name="Boudinot P."/>
            <person name="Liberles D.A."/>
            <person name="Volff J.N."/>
            <person name="Philippe H."/>
            <person name="Lenhard B."/>
            <person name="Roest Crollius H."/>
            <person name="Wincker P."/>
            <person name="Chourrout D."/>
        </authorList>
    </citation>
    <scope>NUCLEOTIDE SEQUENCE [LARGE SCALE GENOMIC DNA]</scope>
</reference>
<keyword evidence="12" id="KW-0539">Nucleus</keyword>
<dbReference type="InterPro" id="IPR006554">
    <property type="entry name" value="Helicase-like_DEXD_c2"/>
</dbReference>
<dbReference type="GO" id="GO:0016818">
    <property type="term" value="F:hydrolase activity, acting on acid anhydrides, in phosphorus-containing anhydrides"/>
    <property type="evidence" value="ECO:0007669"/>
    <property type="project" value="InterPro"/>
</dbReference>
<dbReference type="AlphaFoldDB" id="E4YD79"/>
<evidence type="ECO:0000256" key="8">
    <source>
        <dbReference type="ARBA" id="ARBA00022840"/>
    </source>
</evidence>
<evidence type="ECO:0000256" key="5">
    <source>
        <dbReference type="ARBA" id="ARBA00022741"/>
    </source>
</evidence>
<keyword evidence="6" id="KW-0378">Hydrolase</keyword>
<dbReference type="Pfam" id="PF06733">
    <property type="entry name" value="DEAD_2"/>
    <property type="match status" value="1"/>
</dbReference>
<dbReference type="Pfam" id="PF13307">
    <property type="entry name" value="Helicase_C_2"/>
    <property type="match status" value="1"/>
</dbReference>
<keyword evidence="4" id="KW-0479">Metal-binding</keyword>
<dbReference type="NCBIfam" id="TIGR00604">
    <property type="entry name" value="rad3"/>
    <property type="match status" value="1"/>
</dbReference>
<dbReference type="PANTHER" id="PTHR11472">
    <property type="entry name" value="DNA REPAIR DEAD HELICASE RAD3/XP-D SUBFAMILY MEMBER"/>
    <property type="match status" value="1"/>
</dbReference>
<dbReference type="InterPro" id="IPR006555">
    <property type="entry name" value="ATP-dep_Helicase_C"/>
</dbReference>
<evidence type="ECO:0000256" key="12">
    <source>
        <dbReference type="ARBA" id="ARBA00023242"/>
    </source>
</evidence>
<evidence type="ECO:0000256" key="6">
    <source>
        <dbReference type="ARBA" id="ARBA00022801"/>
    </source>
</evidence>
<gene>
    <name evidence="14" type="ORF">GSOID_T00021410001</name>
</gene>
<keyword evidence="9" id="KW-0408">Iron</keyword>
<proteinExistence type="inferred from homology"/>
<dbReference type="InterPro" id="IPR014013">
    <property type="entry name" value="Helic_SF1/SF2_ATP-bd_DinG/Rad3"/>
</dbReference>
<name>E4YD79_OIKDI</name>
<organism evidence="14">
    <name type="scientific">Oikopleura dioica</name>
    <name type="common">Tunicate</name>
    <dbReference type="NCBI Taxonomy" id="34765"/>
    <lineage>
        <taxon>Eukaryota</taxon>
        <taxon>Metazoa</taxon>
        <taxon>Chordata</taxon>
        <taxon>Tunicata</taxon>
        <taxon>Appendicularia</taxon>
        <taxon>Copelata</taxon>
        <taxon>Oikopleuridae</taxon>
        <taxon>Oikopleura</taxon>
    </lineage>
</organism>
<dbReference type="InterPro" id="IPR045028">
    <property type="entry name" value="DinG/Rad3-like"/>
</dbReference>
<keyword evidence="8" id="KW-0067">ATP-binding</keyword>
<keyword evidence="5" id="KW-0547">Nucleotide-binding</keyword>
<comment type="similarity">
    <text evidence="3">Belongs to the DEAD box helicase family. DEAH subfamily. DDX11/CHL1 sub-subfamily.</text>
</comment>
<dbReference type="PANTHER" id="PTHR11472:SF41">
    <property type="entry name" value="ATP-DEPENDENT DNA HELICASE DDX11-RELATED"/>
    <property type="match status" value="1"/>
</dbReference>
<dbReference type="GO" id="GO:0003677">
    <property type="term" value="F:DNA binding"/>
    <property type="evidence" value="ECO:0007669"/>
    <property type="project" value="InterPro"/>
</dbReference>
<comment type="cofactor">
    <cofactor evidence="1">
        <name>[4Fe-4S] cluster</name>
        <dbReference type="ChEBI" id="CHEBI:49883"/>
    </cofactor>
</comment>
<dbReference type="CDD" id="cd18788">
    <property type="entry name" value="SF2_C_XPD"/>
    <property type="match status" value="1"/>
</dbReference>
<evidence type="ECO:0000256" key="10">
    <source>
        <dbReference type="ARBA" id="ARBA00023014"/>
    </source>
</evidence>
<dbReference type="SUPFAM" id="SSF52540">
    <property type="entry name" value="P-loop containing nucleoside triphosphate hydrolases"/>
    <property type="match status" value="2"/>
</dbReference>
<evidence type="ECO:0000259" key="13">
    <source>
        <dbReference type="PROSITE" id="PS51193"/>
    </source>
</evidence>
<dbReference type="GO" id="GO:0005524">
    <property type="term" value="F:ATP binding"/>
    <property type="evidence" value="ECO:0007669"/>
    <property type="project" value="UniProtKB-KW"/>
</dbReference>
<dbReference type="GO" id="GO:0006974">
    <property type="term" value="P:DNA damage response"/>
    <property type="evidence" value="ECO:0007669"/>
    <property type="project" value="UniProtKB-ARBA"/>
</dbReference>
<dbReference type="Proteomes" id="UP000011014">
    <property type="component" value="Unassembled WGS sequence"/>
</dbReference>
<evidence type="ECO:0000256" key="11">
    <source>
        <dbReference type="ARBA" id="ARBA00023235"/>
    </source>
</evidence>
<dbReference type="GO" id="GO:0034085">
    <property type="term" value="P:establishment of sister chromatid cohesion"/>
    <property type="evidence" value="ECO:0007669"/>
    <property type="project" value="TreeGrafter"/>
</dbReference>
<dbReference type="InterPro" id="IPR002464">
    <property type="entry name" value="DNA/RNA_helicase_DEAH_CS"/>
</dbReference>
<dbReference type="GO" id="GO:0051536">
    <property type="term" value="F:iron-sulfur cluster binding"/>
    <property type="evidence" value="ECO:0007669"/>
    <property type="project" value="UniProtKB-KW"/>
</dbReference>
<keyword evidence="11" id="KW-0413">Isomerase</keyword>
<sequence>MKAIYTAIEDRKIGIFESPTGTGKSLSIICSAIKWLKDHRNRAELGTQQPKVDKEEDGELDWLEIEKVKKFRKKRKRDDTDDVNAEIRKLMKLSQNPESKENEAEAEFLLADLDSDYDDDDGEGQEFVEKIFYASRTHSQLSQFVKEIRKSPFKDSVTVAPIASRATLCVNPKVKKLSTVSQMNESCKQLNKNQGCEFKTKKGLSLLSHRMNNTLMDIEDTVKFGNENKCCPFYGAREALPTVDVCVLPYNLLVVPSARESCGINLKNSVVIIDEAHNLAGAIESCYSVGVTLNALTEAYKQLNAYKAKFSARLNPENLMFVKQLLAVLIGLGKDLKRVNNSEQKIVTVREILNDAKLDNINLFELLKYMTKSLIAHKVKGFADKVANTPKVIVKPKENALKEMLTKNGKKKNYKIEAEPEPEIDAKKKIPNFQLGALVQVEIFLAVLITPGADLRIIKNANDGKAQMKVFLLNPASIFAEISKDARSVLLAGGTMKPYQTLKDQLFAEVSSEKLSWFNCEHVISDSQMNALVLQRGPTNERFIFNHSNKDNFAMKQDLGRALVDIVQTVPSGVVVFFASYKQETMFYEMFKKSGFLQQIENVKTLFREPKETAGVAPLLEKYEMSVRVRGAILFAVVGGKVSEGINFSDGLCRAVIMIGVPYPDIKSAEIKLRMDTLNSKRPGGGQMLYTGLCMRAVNQCVGRAIRHRDDSSLILFCDVRYSEPRVRDHLPDWIKTRLTSYDNFDTAKKHMIDFCKKNNY</sequence>
<dbReference type="GO" id="GO:0006139">
    <property type="term" value="P:nucleobase-containing compound metabolic process"/>
    <property type="evidence" value="ECO:0007669"/>
    <property type="project" value="InterPro"/>
</dbReference>
<dbReference type="InterPro" id="IPR013020">
    <property type="entry name" value="Rad3/Chl1-like"/>
</dbReference>
<accession>E4YD79</accession>
<comment type="subcellular location">
    <subcellularLocation>
        <location evidence="2">Nucleus</location>
    </subcellularLocation>
</comment>
<evidence type="ECO:0000256" key="4">
    <source>
        <dbReference type="ARBA" id="ARBA00022723"/>
    </source>
</evidence>
<dbReference type="SMART" id="SM00491">
    <property type="entry name" value="HELICc2"/>
    <property type="match status" value="1"/>
</dbReference>
<dbReference type="PROSITE" id="PS51193">
    <property type="entry name" value="HELICASE_ATP_BIND_2"/>
    <property type="match status" value="1"/>
</dbReference>
<keyword evidence="10" id="KW-0411">Iron-sulfur</keyword>
<evidence type="ECO:0000256" key="9">
    <source>
        <dbReference type="ARBA" id="ARBA00023004"/>
    </source>
</evidence>
<evidence type="ECO:0000256" key="1">
    <source>
        <dbReference type="ARBA" id="ARBA00001966"/>
    </source>
</evidence>
<evidence type="ECO:0000256" key="2">
    <source>
        <dbReference type="ARBA" id="ARBA00004123"/>
    </source>
</evidence>
<dbReference type="EMBL" id="FN654422">
    <property type="protein sequence ID" value="CBY33490.1"/>
    <property type="molecule type" value="Genomic_DNA"/>
</dbReference>
<protein>
    <recommendedName>
        <fullName evidence="13">Helicase ATP-binding domain-containing protein</fullName>
    </recommendedName>
</protein>
<dbReference type="InterPro" id="IPR027417">
    <property type="entry name" value="P-loop_NTPase"/>
</dbReference>
<dbReference type="InterPro" id="IPR010614">
    <property type="entry name" value="RAD3-like_helicase_DEAD"/>
</dbReference>
<evidence type="ECO:0000256" key="7">
    <source>
        <dbReference type="ARBA" id="ARBA00022806"/>
    </source>
</evidence>
<dbReference type="PROSITE" id="PS00690">
    <property type="entry name" value="DEAH_ATP_HELICASE"/>
    <property type="match status" value="1"/>
</dbReference>
<dbReference type="GO" id="GO:0003678">
    <property type="term" value="F:DNA helicase activity"/>
    <property type="evidence" value="ECO:0007669"/>
    <property type="project" value="InterPro"/>
</dbReference>